<keyword evidence="1" id="KW-1133">Transmembrane helix</keyword>
<proteinExistence type="predicted"/>
<dbReference type="EMBL" id="JRWP01000026">
    <property type="protein sequence ID" value="KGY08350.1"/>
    <property type="molecule type" value="Genomic_DNA"/>
</dbReference>
<evidence type="ECO:0000313" key="3">
    <source>
        <dbReference type="EMBL" id="KGY08350.1"/>
    </source>
</evidence>
<dbReference type="RefSeq" id="WP_038191372.1">
    <property type="nucleotide sequence ID" value="NZ_JRWP01000026.1"/>
</dbReference>
<reference evidence="3 4" key="1">
    <citation type="submission" date="2014-10" db="EMBL/GenBank/DDBJ databases">
        <title>Genome sequencing of Vibrio sinaloensis T08.</title>
        <authorList>
            <person name="Chan K.-G."/>
            <person name="Mohamad N.I."/>
        </authorList>
    </citation>
    <scope>NUCLEOTIDE SEQUENCE [LARGE SCALE GENOMIC DNA]</scope>
    <source>
        <strain evidence="3 4">T08</strain>
    </source>
</reference>
<dbReference type="AlphaFoldDB" id="A0A0A5HVJ6"/>
<dbReference type="Proteomes" id="UP000030451">
    <property type="component" value="Unassembled WGS sequence"/>
</dbReference>
<dbReference type="OrthoDB" id="5878692at2"/>
<evidence type="ECO:0000259" key="2">
    <source>
        <dbReference type="Pfam" id="PF07811"/>
    </source>
</evidence>
<organism evidence="3 4">
    <name type="scientific">Photobacterium sp. (strain ATCC 43367)</name>
    <dbReference type="NCBI Taxonomy" id="379097"/>
    <lineage>
        <taxon>Bacteria</taxon>
        <taxon>Pseudomonadati</taxon>
        <taxon>Pseudomonadota</taxon>
        <taxon>Gammaproteobacteria</taxon>
        <taxon>Vibrionales</taxon>
        <taxon>Vibrionaceae</taxon>
        <taxon>Vibrio</taxon>
        <taxon>Vibrio oreintalis group</taxon>
    </lineage>
</organism>
<feature type="transmembrane region" description="Helical" evidence="1">
    <location>
        <begin position="12"/>
        <end position="31"/>
    </location>
</feature>
<protein>
    <recommendedName>
        <fullName evidence="2">TadE-like domain-containing protein</fullName>
    </recommendedName>
</protein>
<keyword evidence="1" id="KW-0472">Membrane</keyword>
<comment type="caution">
    <text evidence="3">The sequence shown here is derived from an EMBL/GenBank/DDBJ whole genome shotgun (WGS) entry which is preliminary data.</text>
</comment>
<dbReference type="Pfam" id="PF07811">
    <property type="entry name" value="TadE"/>
    <property type="match status" value="1"/>
</dbReference>
<gene>
    <name evidence="3" type="ORF">NM06_12885</name>
</gene>
<keyword evidence="1" id="KW-0812">Transmembrane</keyword>
<evidence type="ECO:0000256" key="1">
    <source>
        <dbReference type="SAM" id="Phobius"/>
    </source>
</evidence>
<dbReference type="STRING" id="379097.SE23_08730"/>
<feature type="domain" description="TadE-like" evidence="2">
    <location>
        <begin position="10"/>
        <end position="50"/>
    </location>
</feature>
<sequence>MTLRAHRQAGTISIETALLMPVILGIVLVFFDISRLHLQYSLLDHAMRHSLRELLTEDWTSNPLSSGKIKTELEKHSFDMLDSVNVEVTRFNSLSSLLQADKEESEVNSIYRPADPVYRVRATLTTSMKFSPIGFFDPEPLKYSSTLIISQD</sequence>
<dbReference type="InterPro" id="IPR012495">
    <property type="entry name" value="TadE-like_dom"/>
</dbReference>
<evidence type="ECO:0000313" key="4">
    <source>
        <dbReference type="Proteomes" id="UP000030451"/>
    </source>
</evidence>
<accession>A0A0A5HVJ6</accession>
<name>A0A0A5HVJ6_PHOS4</name>